<organism evidence="1 2">
    <name type="scientific">Ruminiclostridium sufflavum DSM 19573</name>
    <dbReference type="NCBI Taxonomy" id="1121337"/>
    <lineage>
        <taxon>Bacteria</taxon>
        <taxon>Bacillati</taxon>
        <taxon>Bacillota</taxon>
        <taxon>Clostridia</taxon>
        <taxon>Eubacteriales</taxon>
        <taxon>Oscillospiraceae</taxon>
        <taxon>Ruminiclostridium</taxon>
    </lineage>
</organism>
<dbReference type="AlphaFoldDB" id="A0A318Y033"/>
<proteinExistence type="predicted"/>
<gene>
    <name evidence="1" type="ORF">LY28_01048</name>
</gene>
<evidence type="ECO:0000313" key="2">
    <source>
        <dbReference type="Proteomes" id="UP000248132"/>
    </source>
</evidence>
<dbReference type="InterPro" id="IPR009229">
    <property type="entry name" value="AgrD"/>
</dbReference>
<protein>
    <submittedName>
        <fullName evidence="1">Cyclic lactone autoinducer peptide</fullName>
    </submittedName>
</protein>
<dbReference type="EMBL" id="QKMR01000005">
    <property type="protein sequence ID" value="PYG88694.1"/>
    <property type="molecule type" value="Genomic_DNA"/>
</dbReference>
<evidence type="ECO:0000313" key="1">
    <source>
        <dbReference type="EMBL" id="PYG88694.1"/>
    </source>
</evidence>
<comment type="caution">
    <text evidence="1">The sequence shown here is derived from an EMBL/GenBank/DDBJ whole genome shotgun (WGS) entry which is preliminary data.</text>
</comment>
<dbReference type="OrthoDB" id="1740007at2"/>
<sequence>MKLKIKLMVLTVLSLIGMFAATASANACWIWAFYQRECPRSLLK</sequence>
<accession>A0A318Y033</accession>
<dbReference type="NCBIfam" id="TIGR04223">
    <property type="entry name" value="quorum_AgrD"/>
    <property type="match status" value="1"/>
</dbReference>
<keyword evidence="2" id="KW-1185">Reference proteome</keyword>
<reference evidence="1 2" key="1">
    <citation type="submission" date="2018-06" db="EMBL/GenBank/DDBJ databases">
        <title>Genomic Encyclopedia of Type Strains, Phase I: the one thousand microbial genomes (KMG-I) project.</title>
        <authorList>
            <person name="Kyrpides N."/>
        </authorList>
    </citation>
    <scope>NUCLEOTIDE SEQUENCE [LARGE SCALE GENOMIC DNA]</scope>
    <source>
        <strain evidence="1 2">DSM 19573</strain>
    </source>
</reference>
<name>A0A318Y033_9FIRM</name>
<dbReference type="Proteomes" id="UP000248132">
    <property type="component" value="Unassembled WGS sequence"/>
</dbReference>